<dbReference type="GO" id="GO:0016020">
    <property type="term" value="C:membrane"/>
    <property type="evidence" value="ECO:0007669"/>
    <property type="project" value="InterPro"/>
</dbReference>
<keyword evidence="13" id="KW-1185">Reference proteome</keyword>
<feature type="transmembrane region" description="Helical" evidence="10">
    <location>
        <begin position="149"/>
        <end position="167"/>
    </location>
</feature>
<evidence type="ECO:0000256" key="3">
    <source>
        <dbReference type="ARBA" id="ARBA00022553"/>
    </source>
</evidence>
<feature type="transmembrane region" description="Helical" evidence="10">
    <location>
        <begin position="27"/>
        <end position="46"/>
    </location>
</feature>
<evidence type="ECO:0000256" key="9">
    <source>
        <dbReference type="SAM" id="MobiDB-lite"/>
    </source>
</evidence>
<feature type="compositionally biased region" description="Low complexity" evidence="9">
    <location>
        <begin position="472"/>
        <end position="488"/>
    </location>
</feature>
<dbReference type="SMART" id="SM00387">
    <property type="entry name" value="HATPase_c"/>
    <property type="match status" value="1"/>
</dbReference>
<dbReference type="GO" id="GO:0000155">
    <property type="term" value="F:phosphorelay sensor kinase activity"/>
    <property type="evidence" value="ECO:0007669"/>
    <property type="project" value="InterPro"/>
</dbReference>
<feature type="compositionally biased region" description="Pro residues" evidence="9">
    <location>
        <begin position="458"/>
        <end position="471"/>
    </location>
</feature>
<dbReference type="EC" id="2.7.13.3" evidence="2"/>
<dbReference type="InterPro" id="IPR003594">
    <property type="entry name" value="HATPase_dom"/>
</dbReference>
<feature type="region of interest" description="Disordered" evidence="9">
    <location>
        <begin position="415"/>
        <end position="531"/>
    </location>
</feature>
<feature type="transmembrane region" description="Helical" evidence="10">
    <location>
        <begin position="127"/>
        <end position="143"/>
    </location>
</feature>
<evidence type="ECO:0000256" key="2">
    <source>
        <dbReference type="ARBA" id="ARBA00012438"/>
    </source>
</evidence>
<keyword evidence="3" id="KW-0597">Phosphoprotein</keyword>
<dbReference type="GeneID" id="93729589"/>
<dbReference type="Gene3D" id="3.30.565.10">
    <property type="entry name" value="Histidine kinase-like ATPase, C-terminal domain"/>
    <property type="match status" value="1"/>
</dbReference>
<evidence type="ECO:0000256" key="8">
    <source>
        <dbReference type="ARBA" id="ARBA00023012"/>
    </source>
</evidence>
<dbReference type="EMBL" id="CM000913">
    <property type="protein sequence ID" value="EFG08993.1"/>
    <property type="molecule type" value="Genomic_DNA"/>
</dbReference>
<dbReference type="InterPro" id="IPR011712">
    <property type="entry name" value="Sig_transdc_His_kin_sub3_dim/P"/>
</dbReference>
<keyword evidence="5" id="KW-0547">Nucleotide-binding</keyword>
<keyword evidence="10" id="KW-0812">Transmembrane</keyword>
<evidence type="ECO:0000256" key="5">
    <source>
        <dbReference type="ARBA" id="ARBA00022741"/>
    </source>
</evidence>
<organism evidence="12 13">
    <name type="scientific">Streptomyces clavuligerus</name>
    <dbReference type="NCBI Taxonomy" id="1901"/>
    <lineage>
        <taxon>Bacteria</taxon>
        <taxon>Bacillati</taxon>
        <taxon>Actinomycetota</taxon>
        <taxon>Actinomycetes</taxon>
        <taxon>Kitasatosporales</taxon>
        <taxon>Streptomycetaceae</taxon>
        <taxon>Streptomyces</taxon>
    </lineage>
</organism>
<feature type="compositionally biased region" description="Pro residues" evidence="9">
    <location>
        <begin position="489"/>
        <end position="504"/>
    </location>
</feature>
<dbReference type="OrthoDB" id="144293at2"/>
<dbReference type="PANTHER" id="PTHR24421:SF10">
    <property type="entry name" value="NITRATE_NITRITE SENSOR PROTEIN NARQ"/>
    <property type="match status" value="1"/>
</dbReference>
<dbReference type="Gene3D" id="1.20.5.1930">
    <property type="match status" value="1"/>
</dbReference>
<evidence type="ECO:0000256" key="4">
    <source>
        <dbReference type="ARBA" id="ARBA00022679"/>
    </source>
</evidence>
<evidence type="ECO:0000259" key="11">
    <source>
        <dbReference type="SMART" id="SM00387"/>
    </source>
</evidence>
<dbReference type="KEGG" id="sclf:BB341_09140"/>
<dbReference type="PANTHER" id="PTHR24421">
    <property type="entry name" value="NITRATE/NITRITE SENSOR PROTEIN NARX-RELATED"/>
    <property type="match status" value="1"/>
</dbReference>
<dbReference type="STRING" id="1901.BB341_09140"/>
<dbReference type="Pfam" id="PF07730">
    <property type="entry name" value="HisKA_3"/>
    <property type="match status" value="1"/>
</dbReference>
<reference evidence="12 13" key="1">
    <citation type="journal article" date="2010" name="Genome Biol. Evol.">
        <title>The sequence of a 1.8-mb bacterial linear plasmid reveals a rich evolutionary reservoir of secondary metabolic pathways.</title>
        <authorList>
            <person name="Medema M.H."/>
            <person name="Trefzer A."/>
            <person name="Kovalchuk A."/>
            <person name="van den Berg M."/>
            <person name="Mueller U."/>
            <person name="Heijne W."/>
            <person name="Wu L."/>
            <person name="Alam M.T."/>
            <person name="Ronning C.M."/>
            <person name="Nierman W.C."/>
            <person name="Bovenberg R.A.L."/>
            <person name="Breitling R."/>
            <person name="Takano E."/>
        </authorList>
    </citation>
    <scope>NUCLEOTIDE SEQUENCE [LARGE SCALE GENOMIC DNA]</scope>
    <source>
        <strain evidence="13">ATCC 27064 / DSM 738 / JCM 4710 / NBRC 13307 / NCIMB 12785 / NRRL 3585 / VKM Ac-602</strain>
    </source>
</reference>
<dbReference type="InterPro" id="IPR036890">
    <property type="entry name" value="HATPase_C_sf"/>
</dbReference>
<keyword evidence="8" id="KW-0902">Two-component regulatory system</keyword>
<dbReference type="GO" id="GO:0046983">
    <property type="term" value="F:protein dimerization activity"/>
    <property type="evidence" value="ECO:0007669"/>
    <property type="project" value="InterPro"/>
</dbReference>
<keyword evidence="7" id="KW-0067">ATP-binding</keyword>
<dbReference type="Proteomes" id="UP000002357">
    <property type="component" value="Chromosome"/>
</dbReference>
<dbReference type="InterPro" id="IPR050482">
    <property type="entry name" value="Sensor_HK_TwoCompSys"/>
</dbReference>
<feature type="compositionally biased region" description="Pro residues" evidence="9">
    <location>
        <begin position="427"/>
        <end position="441"/>
    </location>
</feature>
<dbReference type="eggNOG" id="COG4585">
    <property type="taxonomic scope" value="Bacteria"/>
</dbReference>
<feature type="domain" description="Histidine kinase/HSP90-like ATPase" evidence="11">
    <location>
        <begin position="327"/>
        <end position="429"/>
    </location>
</feature>
<keyword evidence="10" id="KW-0472">Membrane</keyword>
<protein>
    <recommendedName>
        <fullName evidence="2">histidine kinase</fullName>
        <ecNumber evidence="2">2.7.13.3</ecNumber>
    </recommendedName>
</protein>
<dbReference type="RefSeq" id="WP_003961665.1">
    <property type="nucleotide sequence ID" value="NZ_CM000913.1"/>
</dbReference>
<evidence type="ECO:0000256" key="6">
    <source>
        <dbReference type="ARBA" id="ARBA00022777"/>
    </source>
</evidence>
<proteinExistence type="predicted"/>
<accession>E2Q455</accession>
<comment type="catalytic activity">
    <reaction evidence="1">
        <text>ATP + protein L-histidine = ADP + protein N-phospho-L-histidine.</text>
        <dbReference type="EC" id="2.7.13.3"/>
    </reaction>
</comment>
<evidence type="ECO:0000256" key="10">
    <source>
        <dbReference type="SAM" id="Phobius"/>
    </source>
</evidence>
<evidence type="ECO:0000256" key="1">
    <source>
        <dbReference type="ARBA" id="ARBA00000085"/>
    </source>
</evidence>
<gene>
    <name evidence="12" type="ORF">SCLAV_3919</name>
</gene>
<sequence>MNPPAPPPPPSLPLQVNALQALCRQVFGFRLAMIALAVPFALAGTAPGPANWLVGAAVLVTFMTSYALLRDWERFGPVLLRHPWLLGADMAFGALLLVTASPDSTLAYVIICTPLLGGLISGRRGGAVLAVLQSALVAGAYAVNDSADARYTALLLPGLCVLTGVLGSTLRTLMLRFGAAGQALSEARARLAAAGAVEDERARLAREMHDSVAKTLHGLALAAEGLARSADRMDPAAVRDRADLVAHAARRAAAESRALLADLRRDTGLGPGAGPVTAETAAGLPVCAVLDGLRSRTEEFSRRTGVRAVFRRTEPAGPACEPLVPPTVARQLLTIVAEALENAHRHGGPGRVEVCAGRPEGDGGGLRVRVHDDGRGLPPGTTLDGLRRKGRFGLVGMAERAASIGARIQVGAGEDGRGTEVRLDLPLPVPGPPARLSPQDPPSWRSQDPSPRSRPGESPDPPPGPPRPSPSSPLSLSSPPSPFSRRLPSSPPSSPSSPCPPPSPGGAGPPASPGPCGCADSAPRDPLPLLP</sequence>
<feature type="transmembrane region" description="Helical" evidence="10">
    <location>
        <begin position="52"/>
        <end position="69"/>
    </location>
</feature>
<dbReference type="GO" id="GO:0005524">
    <property type="term" value="F:ATP binding"/>
    <property type="evidence" value="ECO:0007669"/>
    <property type="project" value="UniProtKB-KW"/>
</dbReference>
<evidence type="ECO:0000313" key="13">
    <source>
        <dbReference type="Proteomes" id="UP000002357"/>
    </source>
</evidence>
<keyword evidence="10" id="KW-1133">Transmembrane helix</keyword>
<name>E2Q455_STRCL</name>
<dbReference type="Pfam" id="PF02518">
    <property type="entry name" value="HATPase_c"/>
    <property type="match status" value="1"/>
</dbReference>
<keyword evidence="6 12" id="KW-0418">Kinase</keyword>
<keyword evidence="4" id="KW-0808">Transferase</keyword>
<dbReference type="SUPFAM" id="SSF55874">
    <property type="entry name" value="ATPase domain of HSP90 chaperone/DNA topoisomerase II/histidine kinase"/>
    <property type="match status" value="1"/>
</dbReference>
<evidence type="ECO:0000256" key="7">
    <source>
        <dbReference type="ARBA" id="ARBA00022840"/>
    </source>
</evidence>
<evidence type="ECO:0000313" key="12">
    <source>
        <dbReference type="EMBL" id="EFG08993.1"/>
    </source>
</evidence>
<dbReference type="AlphaFoldDB" id="E2Q455"/>
<dbReference type="CDD" id="cd16917">
    <property type="entry name" value="HATPase_UhpB-NarQ-NarX-like"/>
    <property type="match status" value="1"/>
</dbReference>